<feature type="domain" description="Chorein N-terminal" evidence="3">
    <location>
        <begin position="12"/>
        <end position="195"/>
    </location>
</feature>
<dbReference type="EMBL" id="JAAPAO010000798">
    <property type="protein sequence ID" value="KAF4653667.1"/>
    <property type="molecule type" value="Genomic_DNA"/>
</dbReference>
<comment type="similarity">
    <text evidence="1">Belongs to the VPS13 family.</text>
</comment>
<dbReference type="InterPro" id="IPR026854">
    <property type="entry name" value="VPS13_N"/>
</dbReference>
<dbReference type="GO" id="GO:0006623">
    <property type="term" value="P:protein targeting to vacuole"/>
    <property type="evidence" value="ECO:0007669"/>
    <property type="project" value="TreeGrafter"/>
</dbReference>
<proteinExistence type="inferred from homology"/>
<dbReference type="InterPro" id="IPR026847">
    <property type="entry name" value="VPS13"/>
</dbReference>
<evidence type="ECO:0000256" key="2">
    <source>
        <dbReference type="ARBA" id="ARBA00022448"/>
    </source>
</evidence>
<evidence type="ECO:0000313" key="4">
    <source>
        <dbReference type="EMBL" id="KAF4653667.1"/>
    </source>
</evidence>
<dbReference type="Pfam" id="PF12624">
    <property type="entry name" value="VPS13_N"/>
    <property type="match status" value="1"/>
</dbReference>
<dbReference type="PANTHER" id="PTHR16166">
    <property type="entry name" value="VACUOLAR PROTEIN SORTING-ASSOCIATED PROTEIN VPS13"/>
    <property type="match status" value="1"/>
</dbReference>
<organism evidence="4 5">
    <name type="scientific">Perkinsus chesapeaki</name>
    <name type="common">Clam parasite</name>
    <name type="synonym">Perkinsus andrewsi</name>
    <dbReference type="NCBI Taxonomy" id="330153"/>
    <lineage>
        <taxon>Eukaryota</taxon>
        <taxon>Sar</taxon>
        <taxon>Alveolata</taxon>
        <taxon>Perkinsozoa</taxon>
        <taxon>Perkinsea</taxon>
        <taxon>Perkinsida</taxon>
        <taxon>Perkinsidae</taxon>
        <taxon>Perkinsus</taxon>
    </lineage>
</organism>
<name>A0A7J6L3C2_PERCH</name>
<evidence type="ECO:0000313" key="5">
    <source>
        <dbReference type="Proteomes" id="UP000591131"/>
    </source>
</evidence>
<sequence>MFTRLVSGIANSYIVSFLKELLSDYVVNVDPAQLKSSLDMGEVSLYNLRLKKDLFDFLSLPLIVSIGHIGVLSISIPWKALASQPIVITISDALIVLRTKSSEEWDEERERKLKEEYKTRALEVYDFLCLSAQHEKSNSLLWRIASSLLAKLQVKISHAHLRVEDSQSCGSGRSIALGFEVKDASLKSCSTDFSRAPLATFGGVFSTALSHPHVDCKVADVKQFGM</sequence>
<dbReference type="Proteomes" id="UP000591131">
    <property type="component" value="Unassembled WGS sequence"/>
</dbReference>
<dbReference type="OrthoDB" id="428159at2759"/>
<comment type="caution">
    <text evidence="4">The sequence shown here is derived from an EMBL/GenBank/DDBJ whole genome shotgun (WGS) entry which is preliminary data.</text>
</comment>
<protein>
    <submittedName>
        <fullName evidence="4">Vacuolar protein sorting-associated protein 13B</fullName>
    </submittedName>
</protein>
<keyword evidence="5" id="KW-1185">Reference proteome</keyword>
<gene>
    <name evidence="4" type="primary">VPS13B</name>
    <name evidence="4" type="ORF">FOL47_010347</name>
</gene>
<reference evidence="4 5" key="1">
    <citation type="submission" date="2020-04" db="EMBL/GenBank/DDBJ databases">
        <title>Perkinsus chesapeaki whole genome sequence.</title>
        <authorList>
            <person name="Bogema D.R."/>
        </authorList>
    </citation>
    <scope>NUCLEOTIDE SEQUENCE [LARGE SCALE GENOMIC DNA]</scope>
    <source>
        <strain evidence="4">ATCC PRA-425</strain>
    </source>
</reference>
<dbReference type="GO" id="GO:0045053">
    <property type="term" value="P:protein retention in Golgi apparatus"/>
    <property type="evidence" value="ECO:0007669"/>
    <property type="project" value="TreeGrafter"/>
</dbReference>
<dbReference type="PANTHER" id="PTHR16166:SF93">
    <property type="entry name" value="INTERMEMBRANE LIPID TRANSFER PROTEIN VPS13"/>
    <property type="match status" value="1"/>
</dbReference>
<dbReference type="AlphaFoldDB" id="A0A7J6L3C2"/>
<evidence type="ECO:0000259" key="3">
    <source>
        <dbReference type="Pfam" id="PF12624"/>
    </source>
</evidence>
<keyword evidence="2" id="KW-0813">Transport</keyword>
<accession>A0A7J6L3C2</accession>
<evidence type="ECO:0000256" key="1">
    <source>
        <dbReference type="ARBA" id="ARBA00006545"/>
    </source>
</evidence>